<feature type="non-terminal residue" evidence="2">
    <location>
        <position position="1"/>
    </location>
</feature>
<evidence type="ECO:0000313" key="2">
    <source>
        <dbReference type="EMBL" id="EME49951.1"/>
    </source>
</evidence>
<dbReference type="HOGENOM" id="CLU_004184_6_3_1"/>
<dbReference type="InterPro" id="IPR052895">
    <property type="entry name" value="HetReg/Transcr_Mod"/>
</dbReference>
<dbReference type="InterPro" id="IPR010730">
    <property type="entry name" value="HET"/>
</dbReference>
<reference evidence="2 3" key="2">
    <citation type="journal article" date="2012" name="PLoS Pathog.">
        <title>Diverse lifestyles and strategies of plant pathogenesis encoded in the genomes of eighteen Dothideomycetes fungi.</title>
        <authorList>
            <person name="Ohm R.A."/>
            <person name="Feau N."/>
            <person name="Henrissat B."/>
            <person name="Schoch C.L."/>
            <person name="Horwitz B.A."/>
            <person name="Barry K.W."/>
            <person name="Condon B.J."/>
            <person name="Copeland A.C."/>
            <person name="Dhillon B."/>
            <person name="Glaser F."/>
            <person name="Hesse C.N."/>
            <person name="Kosti I."/>
            <person name="LaButti K."/>
            <person name="Lindquist E.A."/>
            <person name="Lucas S."/>
            <person name="Salamov A.A."/>
            <person name="Bradshaw R.E."/>
            <person name="Ciuffetti L."/>
            <person name="Hamelin R.C."/>
            <person name="Kema G.H.J."/>
            <person name="Lawrence C."/>
            <person name="Scott J.A."/>
            <person name="Spatafora J.W."/>
            <person name="Turgeon B.G."/>
            <person name="de Wit P.J.G.M."/>
            <person name="Zhong S."/>
            <person name="Goodwin S.B."/>
            <person name="Grigoriev I.V."/>
        </authorList>
    </citation>
    <scope>NUCLEOTIDE SEQUENCE [LARGE SCALE GENOMIC DNA]</scope>
    <source>
        <strain evidence="3">NZE10 / CBS 128990</strain>
    </source>
</reference>
<dbReference type="AlphaFoldDB" id="N1Q2G8"/>
<evidence type="ECO:0000259" key="1">
    <source>
        <dbReference type="Pfam" id="PF06985"/>
    </source>
</evidence>
<proteinExistence type="predicted"/>
<reference evidence="3" key="1">
    <citation type="journal article" date="2012" name="PLoS Genet.">
        <title>The genomes of the fungal plant pathogens Cladosporium fulvum and Dothistroma septosporum reveal adaptation to different hosts and lifestyles but also signatures of common ancestry.</title>
        <authorList>
            <person name="de Wit P.J.G.M."/>
            <person name="van der Burgt A."/>
            <person name="Oekmen B."/>
            <person name="Stergiopoulos I."/>
            <person name="Abd-Elsalam K.A."/>
            <person name="Aerts A.L."/>
            <person name="Bahkali A.H."/>
            <person name="Beenen H.G."/>
            <person name="Chettri P."/>
            <person name="Cox M.P."/>
            <person name="Datema E."/>
            <person name="de Vries R.P."/>
            <person name="Dhillon B."/>
            <person name="Ganley A.R."/>
            <person name="Griffiths S.A."/>
            <person name="Guo Y."/>
            <person name="Hamelin R.C."/>
            <person name="Henrissat B."/>
            <person name="Kabir M.S."/>
            <person name="Jashni M.K."/>
            <person name="Kema G."/>
            <person name="Klaubauf S."/>
            <person name="Lapidus A."/>
            <person name="Levasseur A."/>
            <person name="Lindquist E."/>
            <person name="Mehrabi R."/>
            <person name="Ohm R.A."/>
            <person name="Owen T.J."/>
            <person name="Salamov A."/>
            <person name="Schwelm A."/>
            <person name="Schijlen E."/>
            <person name="Sun H."/>
            <person name="van den Burg H.A."/>
            <person name="van Ham R.C.H.J."/>
            <person name="Zhang S."/>
            <person name="Goodwin S.B."/>
            <person name="Grigoriev I.V."/>
            <person name="Collemare J."/>
            <person name="Bradshaw R.E."/>
        </authorList>
    </citation>
    <scope>NUCLEOTIDE SEQUENCE [LARGE SCALE GENOMIC DNA]</scope>
    <source>
        <strain evidence="3">NZE10 / CBS 128990</strain>
    </source>
</reference>
<gene>
    <name evidence="2" type="ORF">DOTSEDRAFT_121719</name>
</gene>
<dbReference type="OrthoDB" id="3921930at2759"/>
<dbReference type="PANTHER" id="PTHR24148">
    <property type="entry name" value="ANKYRIN REPEAT DOMAIN-CONTAINING PROTEIN 39 HOMOLOG-RELATED"/>
    <property type="match status" value="1"/>
</dbReference>
<dbReference type="STRING" id="675120.N1Q2G8"/>
<name>N1Q2G8_DOTSN</name>
<dbReference type="PANTHER" id="PTHR24148:SF64">
    <property type="entry name" value="HETEROKARYON INCOMPATIBILITY DOMAIN-CONTAINING PROTEIN"/>
    <property type="match status" value="1"/>
</dbReference>
<accession>N1Q2G8</accession>
<dbReference type="Proteomes" id="UP000016933">
    <property type="component" value="Unassembled WGS sequence"/>
</dbReference>
<sequence>GDSPFSRMMLIDGKFMGIAQNLYESLRRLRNHISPLRLRVDAVCIDQSNTEERSAQVANMADIYADADRVLVWLGDIQPEEDMGMHRF</sequence>
<keyword evidence="3" id="KW-1185">Reference proteome</keyword>
<dbReference type="EMBL" id="KB446535">
    <property type="protein sequence ID" value="EME49951.1"/>
    <property type="molecule type" value="Genomic_DNA"/>
</dbReference>
<protein>
    <recommendedName>
        <fullName evidence="1">Heterokaryon incompatibility domain-containing protein</fullName>
    </recommendedName>
</protein>
<feature type="domain" description="Heterokaryon incompatibility" evidence="1">
    <location>
        <begin position="8"/>
        <end position="85"/>
    </location>
</feature>
<organism evidence="2 3">
    <name type="scientific">Dothistroma septosporum (strain NZE10 / CBS 128990)</name>
    <name type="common">Red band needle blight fungus</name>
    <name type="synonym">Mycosphaerella pini</name>
    <dbReference type="NCBI Taxonomy" id="675120"/>
    <lineage>
        <taxon>Eukaryota</taxon>
        <taxon>Fungi</taxon>
        <taxon>Dikarya</taxon>
        <taxon>Ascomycota</taxon>
        <taxon>Pezizomycotina</taxon>
        <taxon>Dothideomycetes</taxon>
        <taxon>Dothideomycetidae</taxon>
        <taxon>Mycosphaerellales</taxon>
        <taxon>Mycosphaerellaceae</taxon>
        <taxon>Dothistroma</taxon>
    </lineage>
</organism>
<evidence type="ECO:0000313" key="3">
    <source>
        <dbReference type="Proteomes" id="UP000016933"/>
    </source>
</evidence>
<dbReference type="Pfam" id="PF06985">
    <property type="entry name" value="HET"/>
    <property type="match status" value="1"/>
</dbReference>
<dbReference type="OMA" id="YMEEKTH"/>